<evidence type="ECO:0000313" key="1">
    <source>
        <dbReference type="EMBL" id="KAI5660904.1"/>
    </source>
</evidence>
<reference evidence="2" key="1">
    <citation type="journal article" date="2023" name="Nat. Plants">
        <title>Single-cell RNA sequencing provides a high-resolution roadmap for understanding the multicellular compartmentation of specialized metabolism.</title>
        <authorList>
            <person name="Sun S."/>
            <person name="Shen X."/>
            <person name="Li Y."/>
            <person name="Li Y."/>
            <person name="Wang S."/>
            <person name="Li R."/>
            <person name="Zhang H."/>
            <person name="Shen G."/>
            <person name="Guo B."/>
            <person name="Wei J."/>
            <person name="Xu J."/>
            <person name="St-Pierre B."/>
            <person name="Chen S."/>
            <person name="Sun C."/>
        </authorList>
    </citation>
    <scope>NUCLEOTIDE SEQUENCE [LARGE SCALE GENOMIC DNA]</scope>
</reference>
<proteinExistence type="predicted"/>
<protein>
    <submittedName>
        <fullName evidence="1">Uncharacterized protein</fullName>
    </submittedName>
</protein>
<sequence length="591" mass="67492">MGRKLRTSFLYVFLLTIFFFFSFLYQRYRRQSSFSLPAIAAASFFGSPPDHHHRLLPQPITSSLHNQAIITDENLSPRNLPPSSSSSSSSLSTVSILLPDWEVLVIVSASDTPFATASDDYYFCLYPNKDVSPAIFAGFIRFPDRATFKCLLPERCRRKLPFPTPILTKNPSDPPPLRNLELLRWTYVVYDSLTTEDDVILFLKGLNNRQGFNREPSEFNCVFFRGDDVVNGVRTTVTHSMQEVFRCQRPNLTAFTSSSSSGGEEEEEEEGIKISVETVQDKLVVPTVAYYNRPRKLADQSGKALLCACTMVFNVAKFLREWVSYHSQIGIEKFILYDNGSDDDLEKAVEELNNEGYNVKINVWLWQKTQEAGFSHAAVYARDSCTWMAYIDVDEFIFSPSWLDSPKPSKSMLPSLLLPDPSHNFTHPLGQISIGCHEFGPSNQTIHPVMGVTQGYNCRRHYENRHKSIVSLEAIDDSLLNVIHHFHLKTGYKTTKMNIHEMAVNHYKFQAWPEFKAKFRRRVSAYVVDWTQQVNPKSNDRTPGLGFSAVEPIGWPYKFCEVIDDGLKELTLKWFALESPSGLKMAWQRSL</sequence>
<dbReference type="Proteomes" id="UP001060085">
    <property type="component" value="Linkage Group LG05"/>
</dbReference>
<comment type="caution">
    <text evidence="1">The sequence shown here is derived from an EMBL/GenBank/DDBJ whole genome shotgun (WGS) entry which is preliminary data.</text>
</comment>
<gene>
    <name evidence="1" type="ORF">M9H77_20227</name>
</gene>
<name>A0ACC0AJZ4_CATRO</name>
<organism evidence="1 2">
    <name type="scientific">Catharanthus roseus</name>
    <name type="common">Madagascar periwinkle</name>
    <name type="synonym">Vinca rosea</name>
    <dbReference type="NCBI Taxonomy" id="4058"/>
    <lineage>
        <taxon>Eukaryota</taxon>
        <taxon>Viridiplantae</taxon>
        <taxon>Streptophyta</taxon>
        <taxon>Embryophyta</taxon>
        <taxon>Tracheophyta</taxon>
        <taxon>Spermatophyta</taxon>
        <taxon>Magnoliopsida</taxon>
        <taxon>eudicotyledons</taxon>
        <taxon>Gunneridae</taxon>
        <taxon>Pentapetalae</taxon>
        <taxon>asterids</taxon>
        <taxon>lamiids</taxon>
        <taxon>Gentianales</taxon>
        <taxon>Apocynaceae</taxon>
        <taxon>Rauvolfioideae</taxon>
        <taxon>Vinceae</taxon>
        <taxon>Catharanthinae</taxon>
        <taxon>Catharanthus</taxon>
    </lineage>
</organism>
<keyword evidence="2" id="KW-1185">Reference proteome</keyword>
<evidence type="ECO:0000313" key="2">
    <source>
        <dbReference type="Proteomes" id="UP001060085"/>
    </source>
</evidence>
<accession>A0ACC0AJZ4</accession>
<dbReference type="EMBL" id="CM044705">
    <property type="protein sequence ID" value="KAI5660904.1"/>
    <property type="molecule type" value="Genomic_DNA"/>
</dbReference>